<dbReference type="Pfam" id="PF22725">
    <property type="entry name" value="GFO_IDH_MocA_C3"/>
    <property type="match status" value="1"/>
</dbReference>
<proteinExistence type="predicted"/>
<name>A0A934VR87_9BACT</name>
<dbReference type="AlphaFoldDB" id="A0A934VR87"/>
<evidence type="ECO:0000256" key="1">
    <source>
        <dbReference type="ARBA" id="ARBA00023002"/>
    </source>
</evidence>
<keyword evidence="1" id="KW-0560">Oxidoreductase</keyword>
<sequence length="358" mass="39975">MSVSAPKLGIIGCGDITTGNHLPNALKTNWQIAALCDGNLDAAEDAREASGIPDTPIFEDYKDLLALKDLNAVIIATPPVSHMPITIDALRAGKHVLCEKPSTLSVAENEAILAEAKKYPEITVQFFSSRFRDEFSNYAREIVRSGKLGKIYRTDIQFSLPAARACDLEKVKGKPHRLWFGKKEKAGGGPFMDMGQYFLDRLFHILDWPELESLSAQEFRGMETGLPNEADWDVEDHMTVLARMEGNLTLTMDTTARALQHWRWSININGTSGSLSLDNTRQDKFVYTYEDPVSKELRRETKEAPQSVDDLPARLFDLEAILNGESREIGTTPEQALMLTDFCMKAYQSSKQRAQVSA</sequence>
<dbReference type="PANTHER" id="PTHR43818">
    <property type="entry name" value="BCDNA.GH03377"/>
    <property type="match status" value="1"/>
</dbReference>
<dbReference type="InterPro" id="IPR036291">
    <property type="entry name" value="NAD(P)-bd_dom_sf"/>
</dbReference>
<organism evidence="4 5">
    <name type="scientific">Pelagicoccus mobilis</name>
    <dbReference type="NCBI Taxonomy" id="415221"/>
    <lineage>
        <taxon>Bacteria</taxon>
        <taxon>Pseudomonadati</taxon>
        <taxon>Verrucomicrobiota</taxon>
        <taxon>Opitutia</taxon>
        <taxon>Puniceicoccales</taxon>
        <taxon>Pelagicoccaceae</taxon>
        <taxon>Pelagicoccus</taxon>
    </lineage>
</organism>
<dbReference type="EMBL" id="JAENIL010000021">
    <property type="protein sequence ID" value="MBK1877670.1"/>
    <property type="molecule type" value="Genomic_DNA"/>
</dbReference>
<dbReference type="InterPro" id="IPR000683">
    <property type="entry name" value="Gfo/Idh/MocA-like_OxRdtase_N"/>
</dbReference>
<dbReference type="SUPFAM" id="SSF55347">
    <property type="entry name" value="Glyceraldehyde-3-phosphate dehydrogenase-like, C-terminal domain"/>
    <property type="match status" value="1"/>
</dbReference>
<dbReference type="RefSeq" id="WP_200355885.1">
    <property type="nucleotide sequence ID" value="NZ_JAENIL010000021.1"/>
</dbReference>
<dbReference type="PANTHER" id="PTHR43818:SF11">
    <property type="entry name" value="BCDNA.GH03377"/>
    <property type="match status" value="1"/>
</dbReference>
<comment type="caution">
    <text evidence="4">The sequence shown here is derived from an EMBL/GenBank/DDBJ whole genome shotgun (WGS) entry which is preliminary data.</text>
</comment>
<dbReference type="InterPro" id="IPR055170">
    <property type="entry name" value="GFO_IDH_MocA-like_dom"/>
</dbReference>
<evidence type="ECO:0000259" key="3">
    <source>
        <dbReference type="Pfam" id="PF22725"/>
    </source>
</evidence>
<dbReference type="GO" id="GO:0000166">
    <property type="term" value="F:nucleotide binding"/>
    <property type="evidence" value="ECO:0007669"/>
    <property type="project" value="InterPro"/>
</dbReference>
<dbReference type="Proteomes" id="UP000617628">
    <property type="component" value="Unassembled WGS sequence"/>
</dbReference>
<gene>
    <name evidence="4" type="ORF">JIN87_12400</name>
</gene>
<dbReference type="SUPFAM" id="SSF51735">
    <property type="entry name" value="NAD(P)-binding Rossmann-fold domains"/>
    <property type="match status" value="1"/>
</dbReference>
<dbReference type="GO" id="GO:0016491">
    <property type="term" value="F:oxidoreductase activity"/>
    <property type="evidence" value="ECO:0007669"/>
    <property type="project" value="UniProtKB-KW"/>
</dbReference>
<evidence type="ECO:0000313" key="4">
    <source>
        <dbReference type="EMBL" id="MBK1877670.1"/>
    </source>
</evidence>
<accession>A0A934VR87</accession>
<dbReference type="Gene3D" id="3.30.360.10">
    <property type="entry name" value="Dihydrodipicolinate Reductase, domain 2"/>
    <property type="match status" value="1"/>
</dbReference>
<dbReference type="Gene3D" id="3.40.50.720">
    <property type="entry name" value="NAD(P)-binding Rossmann-like Domain"/>
    <property type="match status" value="1"/>
</dbReference>
<evidence type="ECO:0000259" key="2">
    <source>
        <dbReference type="Pfam" id="PF01408"/>
    </source>
</evidence>
<dbReference type="InterPro" id="IPR050463">
    <property type="entry name" value="Gfo/Idh/MocA_oxidrdct_glycsds"/>
</dbReference>
<evidence type="ECO:0000313" key="5">
    <source>
        <dbReference type="Proteomes" id="UP000617628"/>
    </source>
</evidence>
<dbReference type="Pfam" id="PF01408">
    <property type="entry name" value="GFO_IDH_MocA"/>
    <property type="match status" value="1"/>
</dbReference>
<feature type="domain" description="GFO/IDH/MocA-like oxidoreductase" evidence="3">
    <location>
        <begin position="138"/>
        <end position="275"/>
    </location>
</feature>
<protein>
    <submittedName>
        <fullName evidence="4">Gfo/Idh/MocA family oxidoreductase</fullName>
    </submittedName>
</protein>
<reference evidence="4" key="1">
    <citation type="submission" date="2021-01" db="EMBL/GenBank/DDBJ databases">
        <title>Modified the classification status of verrucomicrobia.</title>
        <authorList>
            <person name="Feng X."/>
        </authorList>
    </citation>
    <scope>NUCLEOTIDE SEQUENCE</scope>
    <source>
        <strain evidence="4">KCTC 13126</strain>
    </source>
</reference>
<feature type="domain" description="Gfo/Idh/MocA-like oxidoreductase N-terminal" evidence="2">
    <location>
        <begin position="8"/>
        <end position="121"/>
    </location>
</feature>
<keyword evidence="5" id="KW-1185">Reference proteome</keyword>